<keyword evidence="3" id="KW-1185">Reference proteome</keyword>
<evidence type="ECO:0000313" key="2">
    <source>
        <dbReference type="EMBL" id="TNN36585.1"/>
    </source>
</evidence>
<name>A0A4Z2F688_9TELE</name>
<gene>
    <name evidence="2" type="ORF">EYF80_053242</name>
</gene>
<proteinExistence type="predicted"/>
<protein>
    <submittedName>
        <fullName evidence="2">Uncharacterized protein</fullName>
    </submittedName>
</protein>
<feature type="region of interest" description="Disordered" evidence="1">
    <location>
        <begin position="1"/>
        <end position="32"/>
    </location>
</feature>
<reference evidence="2 3" key="1">
    <citation type="submission" date="2019-03" db="EMBL/GenBank/DDBJ databases">
        <title>First draft genome of Liparis tanakae, snailfish: a comprehensive survey of snailfish specific genes.</title>
        <authorList>
            <person name="Kim W."/>
            <person name="Song I."/>
            <person name="Jeong J.-H."/>
            <person name="Kim D."/>
            <person name="Kim S."/>
            <person name="Ryu S."/>
            <person name="Song J.Y."/>
            <person name="Lee S.K."/>
        </authorList>
    </citation>
    <scope>NUCLEOTIDE SEQUENCE [LARGE SCALE GENOMIC DNA]</scope>
    <source>
        <tissue evidence="2">Muscle</tissue>
    </source>
</reference>
<evidence type="ECO:0000313" key="3">
    <source>
        <dbReference type="Proteomes" id="UP000314294"/>
    </source>
</evidence>
<dbReference type="AlphaFoldDB" id="A0A4Z2F688"/>
<comment type="caution">
    <text evidence="2">The sequence shown here is derived from an EMBL/GenBank/DDBJ whole genome shotgun (WGS) entry which is preliminary data.</text>
</comment>
<evidence type="ECO:0000256" key="1">
    <source>
        <dbReference type="SAM" id="MobiDB-lite"/>
    </source>
</evidence>
<organism evidence="2 3">
    <name type="scientific">Liparis tanakae</name>
    <name type="common">Tanaka's snailfish</name>
    <dbReference type="NCBI Taxonomy" id="230148"/>
    <lineage>
        <taxon>Eukaryota</taxon>
        <taxon>Metazoa</taxon>
        <taxon>Chordata</taxon>
        <taxon>Craniata</taxon>
        <taxon>Vertebrata</taxon>
        <taxon>Euteleostomi</taxon>
        <taxon>Actinopterygii</taxon>
        <taxon>Neopterygii</taxon>
        <taxon>Teleostei</taxon>
        <taxon>Neoteleostei</taxon>
        <taxon>Acanthomorphata</taxon>
        <taxon>Eupercaria</taxon>
        <taxon>Perciformes</taxon>
        <taxon>Cottioidei</taxon>
        <taxon>Cottales</taxon>
        <taxon>Liparidae</taxon>
        <taxon>Liparis</taxon>
    </lineage>
</organism>
<accession>A0A4Z2F688</accession>
<dbReference type="EMBL" id="SRLO01001598">
    <property type="protein sequence ID" value="TNN36585.1"/>
    <property type="molecule type" value="Genomic_DNA"/>
</dbReference>
<sequence>MWEEPLKRPQTVPCDVGGATQEASDGALGCGRSHSRGLRRYFVMWEELHSVQQETLGERCGEPKPPEMNVLLGGAEAILQSETELRAPHASHVFRPVTRSTPPSLQPPEASAPIGRRVSAPLCLQTPLPLLFTALPLSSGLILDSSRARPRESRTLTFGMGLLGPGPAVPLGPLVSGGRCP</sequence>
<dbReference type="Proteomes" id="UP000314294">
    <property type="component" value="Unassembled WGS sequence"/>
</dbReference>